<dbReference type="AlphaFoldDB" id="A0A183AKI9"/>
<reference evidence="1 2" key="2">
    <citation type="submission" date="2018-11" db="EMBL/GenBank/DDBJ databases">
        <authorList>
            <consortium name="Pathogen Informatics"/>
        </authorList>
    </citation>
    <scope>NUCLEOTIDE SEQUENCE [LARGE SCALE GENOMIC DNA]</scope>
    <source>
        <strain evidence="1 2">Egypt</strain>
    </source>
</reference>
<keyword evidence="2" id="KW-1185">Reference proteome</keyword>
<accession>A0A183AKI9</accession>
<proteinExistence type="predicted"/>
<dbReference type="OrthoDB" id="6273394at2759"/>
<dbReference type="WBParaSite" id="ECPE_0000749001-mRNA-1">
    <property type="protein sequence ID" value="ECPE_0000749001-mRNA-1"/>
    <property type="gene ID" value="ECPE_0000749001"/>
</dbReference>
<evidence type="ECO:0000313" key="3">
    <source>
        <dbReference type="WBParaSite" id="ECPE_0000749001-mRNA-1"/>
    </source>
</evidence>
<gene>
    <name evidence="1" type="ORF">ECPE_LOCUS7474</name>
</gene>
<reference evidence="3" key="1">
    <citation type="submission" date="2016-06" db="UniProtKB">
        <authorList>
            <consortium name="WormBaseParasite"/>
        </authorList>
    </citation>
    <scope>IDENTIFICATION</scope>
</reference>
<dbReference type="Proteomes" id="UP000272942">
    <property type="component" value="Unassembled WGS sequence"/>
</dbReference>
<dbReference type="EMBL" id="UZAN01044650">
    <property type="protein sequence ID" value="VDP81209.1"/>
    <property type="molecule type" value="Genomic_DNA"/>
</dbReference>
<protein>
    <submittedName>
        <fullName evidence="3">CACTA en-spm transposon protein</fullName>
    </submittedName>
</protein>
<name>A0A183AKI9_9TREM</name>
<sequence length="395" mass="45032">MVDAHSTTVEPFVRPTARLNNWTPHVQPHGPGTKFNRPSVHPKLPVRHATTLLHYPKRPLSTLQPVRFPQRSRSMDSLNPIHLTNPEVLDFVQKRQLVSDQIRANRISMDENTLRSRGLYRLVPDKPSNGLNEETAVKESENENVVKPAAVDRTSFGYRAPLTEWMRTEREGLCVFYSSLTTEVLSAPLPVQLYVRQVDGARLDADLLHSDQSQQWQPIGHGHLVIIAHYEHRRFCEVTRISVQLCQPRLFSPIWSARLAFPLCKYKSNQHRQRERSGPGKTEPHADTVPCLASLLYNKASDSAHVHRAFVYQTKSRDLSNRAKSPKRYDSKRSAPADHMIHLVSQWKFECPDGNPISASQLAELDVFFNDVQKLIGRALVSHVLNSNCFSSRWG</sequence>
<evidence type="ECO:0000313" key="2">
    <source>
        <dbReference type="Proteomes" id="UP000272942"/>
    </source>
</evidence>
<organism evidence="3">
    <name type="scientific">Echinostoma caproni</name>
    <dbReference type="NCBI Taxonomy" id="27848"/>
    <lineage>
        <taxon>Eukaryota</taxon>
        <taxon>Metazoa</taxon>
        <taxon>Spiralia</taxon>
        <taxon>Lophotrochozoa</taxon>
        <taxon>Platyhelminthes</taxon>
        <taxon>Trematoda</taxon>
        <taxon>Digenea</taxon>
        <taxon>Plagiorchiida</taxon>
        <taxon>Echinostomata</taxon>
        <taxon>Echinostomatoidea</taxon>
        <taxon>Echinostomatidae</taxon>
        <taxon>Echinostoma</taxon>
    </lineage>
</organism>
<evidence type="ECO:0000313" key="1">
    <source>
        <dbReference type="EMBL" id="VDP81209.1"/>
    </source>
</evidence>